<gene>
    <name evidence="1" type="ORF">BcabD6B2_37210</name>
</gene>
<accession>A0AAV4LYQ5</accession>
<dbReference type="RefSeq" id="XP_067716355.1">
    <property type="nucleotide sequence ID" value="XM_067860254.1"/>
</dbReference>
<reference evidence="1 2" key="1">
    <citation type="submission" date="2021-06" db="EMBL/GenBank/DDBJ databases">
        <title>Genome sequence of Babesia caballi.</title>
        <authorList>
            <person name="Yamagishi J."/>
            <person name="Kidaka T."/>
            <person name="Ochi A."/>
        </authorList>
    </citation>
    <scope>NUCLEOTIDE SEQUENCE [LARGE SCALE GENOMIC DNA]</scope>
    <source>
        <strain evidence="1">USDA-D6B2</strain>
    </source>
</reference>
<keyword evidence="2" id="KW-1185">Reference proteome</keyword>
<dbReference type="GeneID" id="94195767"/>
<protein>
    <recommendedName>
        <fullName evidence="3">RAP domain-containing protein</fullName>
    </recommendedName>
</protein>
<dbReference type="AlphaFoldDB" id="A0AAV4LYQ5"/>
<dbReference type="EMBL" id="BPLF01000003">
    <property type="protein sequence ID" value="GIX64286.1"/>
    <property type="molecule type" value="Genomic_DNA"/>
</dbReference>
<sequence>MDPVRGLLRSRWLAADSLRSDLPFGLSFLREDRRCFAYYRFHKRVGKGNWNRYVERYIKPRAIENTQRITFNYRASFQAAKSSASYLWELPKRIAAATSANDVLNAWVHFRQVTAPTLISLLIRHKRKKAYHFVLALRRLCEIKHVDTSDWRFQFIAKKLLKRSKYFIDLPGVCHYLGRLKAVPTLDNLSVLLCEKIERYTPAQLAQIAGAFGNCRLHSKYLFALLARQLEAKIHNASNEDLTTIASAFGRCMVYNFRLFALTSLEMQRRLSPTFKHPDPYRDLTYSPTRHCMAVLQQPITVQLQRPSVHDLLRLVEAFATAKHRDLQLCDLLSQMVRSSLNGGQTADPSDPTVATRVVKAFCTLKVNDVPLFVSILKKVAERPYNYPPSCISDIGKHLAFVLPRQVDSISKGFSECLSELQLHLHRMDPRQLTSTAVFAYKAGASSAWKKDFLDQVNQAIVSYGPSRSQYDAPKLLEVLSMHGSLSTACFNTICRDIYHVVNLFEPVDFQRTSRVLRKLKKSDMTNIKMVNMLSKRAVGQWEEFSDYQYHCVARDLTLAGPPFPSLISDLWSHNRYNKGFRPSLPAPIATEGS</sequence>
<evidence type="ECO:0000313" key="1">
    <source>
        <dbReference type="EMBL" id="GIX64286.1"/>
    </source>
</evidence>
<dbReference type="Proteomes" id="UP001497744">
    <property type="component" value="Unassembled WGS sequence"/>
</dbReference>
<proteinExistence type="predicted"/>
<comment type="caution">
    <text evidence="1">The sequence shown here is derived from an EMBL/GenBank/DDBJ whole genome shotgun (WGS) entry which is preliminary data.</text>
</comment>
<evidence type="ECO:0008006" key="3">
    <source>
        <dbReference type="Google" id="ProtNLM"/>
    </source>
</evidence>
<organism evidence="1 2">
    <name type="scientific">Babesia caballi</name>
    <dbReference type="NCBI Taxonomy" id="5871"/>
    <lineage>
        <taxon>Eukaryota</taxon>
        <taxon>Sar</taxon>
        <taxon>Alveolata</taxon>
        <taxon>Apicomplexa</taxon>
        <taxon>Aconoidasida</taxon>
        <taxon>Piroplasmida</taxon>
        <taxon>Babesiidae</taxon>
        <taxon>Babesia</taxon>
    </lineage>
</organism>
<evidence type="ECO:0000313" key="2">
    <source>
        <dbReference type="Proteomes" id="UP001497744"/>
    </source>
</evidence>
<name>A0AAV4LYQ5_BABCB</name>